<dbReference type="Pfam" id="PF10722">
    <property type="entry name" value="YbjN"/>
    <property type="match status" value="1"/>
</dbReference>
<dbReference type="Proteomes" id="UP000053372">
    <property type="component" value="Unassembled WGS sequence"/>
</dbReference>
<reference evidence="1 2" key="1">
    <citation type="journal article" date="2015" name="Genome Announc.">
        <title>Draft Genome of the Euendolithic (true boring) Cyanobacterium Mastigocoleus testarum strain BC008.</title>
        <authorList>
            <person name="Guida B.S."/>
            <person name="Garcia-Pichel F."/>
        </authorList>
    </citation>
    <scope>NUCLEOTIDE SEQUENCE [LARGE SCALE GENOMIC DNA]</scope>
    <source>
        <strain evidence="1 2">BC008</strain>
    </source>
</reference>
<evidence type="ECO:0000313" key="1">
    <source>
        <dbReference type="EMBL" id="KST63630.1"/>
    </source>
</evidence>
<gene>
    <name evidence="1" type="ORF">BC008_14305</name>
</gene>
<dbReference type="InterPro" id="IPR019660">
    <property type="entry name" value="Put_sensory_transdc_reg_YbjN"/>
</dbReference>
<dbReference type="RefSeq" id="WP_058184370.1">
    <property type="nucleotide sequence ID" value="NZ_LMTZ01000135.1"/>
</dbReference>
<dbReference type="OrthoDB" id="5192220at2"/>
<protein>
    <recommendedName>
        <fullName evidence="3">YbjN domain-containing protein</fullName>
    </recommendedName>
</protein>
<organism evidence="1 2">
    <name type="scientific">Mastigocoleus testarum BC008</name>
    <dbReference type="NCBI Taxonomy" id="371196"/>
    <lineage>
        <taxon>Bacteria</taxon>
        <taxon>Bacillati</taxon>
        <taxon>Cyanobacteriota</taxon>
        <taxon>Cyanophyceae</taxon>
        <taxon>Nostocales</taxon>
        <taxon>Hapalosiphonaceae</taxon>
        <taxon>Mastigocoleus</taxon>
    </lineage>
</organism>
<dbReference type="EMBL" id="LMTZ01000135">
    <property type="protein sequence ID" value="KST63630.1"/>
    <property type="molecule type" value="Genomic_DNA"/>
</dbReference>
<dbReference type="AlphaFoldDB" id="A0A0V7ZGI3"/>
<keyword evidence="2" id="KW-1185">Reference proteome</keyword>
<evidence type="ECO:0008006" key="3">
    <source>
        <dbReference type="Google" id="ProtNLM"/>
    </source>
</evidence>
<sequence>MSTEQTVNQIVDLSEQLENTQTSISEQQESRNAPIFNIITSFLQANNLQFAKAEDVTILWFRVKGTNGEWTCYAYSKEIERQLVLYSVFPYKVKSYKLPAIAEFIARVNYDMMLGNFELNFDTGEIRYKTSVNLGIHIFEHTMLQGLMEANFASMDTYFEGFMKIVYSNISPEEVVTAIECELDAC</sequence>
<comment type="caution">
    <text evidence="1">The sequence shown here is derived from an EMBL/GenBank/DDBJ whole genome shotgun (WGS) entry which is preliminary data.</text>
</comment>
<proteinExistence type="predicted"/>
<evidence type="ECO:0000313" key="2">
    <source>
        <dbReference type="Proteomes" id="UP000053372"/>
    </source>
</evidence>
<name>A0A0V7ZGI3_9CYAN</name>
<accession>A0A0V7ZGI3</accession>